<dbReference type="SUPFAM" id="SSF52768">
    <property type="entry name" value="Arginase/deacetylase"/>
    <property type="match status" value="1"/>
</dbReference>
<dbReference type="InterPro" id="IPR020855">
    <property type="entry name" value="Ureohydrolase_Mn_BS"/>
</dbReference>
<feature type="signal peptide" evidence="6">
    <location>
        <begin position="1"/>
        <end position="19"/>
    </location>
</feature>
<evidence type="ECO:0000256" key="4">
    <source>
        <dbReference type="RuleBase" id="RU003684"/>
    </source>
</evidence>
<proteinExistence type="inferred from homology"/>
<feature type="region of interest" description="Disordered" evidence="5">
    <location>
        <begin position="419"/>
        <end position="439"/>
    </location>
</feature>
<comment type="similarity">
    <text evidence="1">Belongs to the arginase family. Agmatinase subfamily.</text>
</comment>
<keyword evidence="2" id="KW-0479">Metal-binding</keyword>
<evidence type="ECO:0000256" key="5">
    <source>
        <dbReference type="SAM" id="MobiDB-lite"/>
    </source>
</evidence>
<dbReference type="InterPro" id="IPR006035">
    <property type="entry name" value="Ureohydrolase"/>
</dbReference>
<dbReference type="EMBL" id="JAWRVE010000007">
    <property type="protein sequence ID" value="KAL1880663.1"/>
    <property type="molecule type" value="Genomic_DNA"/>
</dbReference>
<evidence type="ECO:0000256" key="2">
    <source>
        <dbReference type="ARBA" id="ARBA00022723"/>
    </source>
</evidence>
<dbReference type="Gene3D" id="3.40.800.10">
    <property type="entry name" value="Ureohydrolase domain"/>
    <property type="match status" value="1"/>
</dbReference>
<evidence type="ECO:0000256" key="6">
    <source>
        <dbReference type="SAM" id="SignalP"/>
    </source>
</evidence>
<keyword evidence="3 4" id="KW-0378">Hydrolase</keyword>
<dbReference type="Pfam" id="PF00491">
    <property type="entry name" value="Arginase"/>
    <property type="match status" value="1"/>
</dbReference>
<gene>
    <name evidence="7" type="ORF">Daus18300_001275</name>
</gene>
<dbReference type="CDD" id="cd11592">
    <property type="entry name" value="Agmatinase_PAH"/>
    <property type="match status" value="1"/>
</dbReference>
<comment type="caution">
    <text evidence="7">The sequence shown here is derived from an EMBL/GenBank/DDBJ whole genome shotgun (WGS) entry which is preliminary data.</text>
</comment>
<sequence>MRNGWAPLALAALASLAKACGGGGHKHDDRVWTAEEVAELEHKWGMEVSGEAFFYPLQGRHSRAKQVDGTTWQDMPRVSAAAARKITTRECREIDLCPHRQYPTELFDIAIVGAPFDTAVSYRPGARFGPRAIRHASSRQTSFRGFNPRANINPYQNWAKIMDCGDIPIVPVDNAVAIRQMTEAFTELGSRRPLSPLLEKPKLITLGGDHSLALPALRALNKIYGKPLRVLHFDAHLDTWHPAKYPSSWLTDQAHFNHGSMFWLAGSEGLLINDTARPSVHAGLRTRLSGNGWDDFDDDTAQNWLRVVADDIDDMGTAGVVKAILDAIPLDDPVYLSVDIDVLDPAFAPGTGTPEPGGWTTRELIRILRGIEGLNVVGADVVEVAPAYQGAGEETALAAAQVVYEMISSIVKKGMTEMGKEHAAPEVEGDKEEGVKDEL</sequence>
<accession>A0ABR3XYI9</accession>
<feature type="chain" id="PRO_5045719775" description="Agmatinase" evidence="6">
    <location>
        <begin position="20"/>
        <end position="439"/>
    </location>
</feature>
<keyword evidence="6" id="KW-0732">Signal</keyword>
<dbReference type="PROSITE" id="PS01053">
    <property type="entry name" value="ARGINASE_1"/>
    <property type="match status" value="1"/>
</dbReference>
<name>A0ABR3XYI9_9PEZI</name>
<dbReference type="PRINTS" id="PR00116">
    <property type="entry name" value="ARGINASE"/>
</dbReference>
<dbReference type="InterPro" id="IPR023696">
    <property type="entry name" value="Ureohydrolase_dom_sf"/>
</dbReference>
<dbReference type="PANTHER" id="PTHR11358:SF26">
    <property type="entry name" value="GUANIDINO ACID HYDROLASE, MITOCHONDRIAL"/>
    <property type="match status" value="1"/>
</dbReference>
<evidence type="ECO:0000256" key="1">
    <source>
        <dbReference type="ARBA" id="ARBA00009227"/>
    </source>
</evidence>
<reference evidence="7 8" key="1">
    <citation type="journal article" date="2024" name="IMA Fungus">
        <title>IMA Genome - F19 : A genome assembly and annotation guide to empower mycologists, including annotated draft genome sequences of Ceratocystis pirilliformis, Diaporthe australafricana, Fusarium ophioides, Paecilomyces lecythidis, and Sporothrix stenoceras.</title>
        <authorList>
            <person name="Aylward J."/>
            <person name="Wilson A.M."/>
            <person name="Visagie C.M."/>
            <person name="Spraker J."/>
            <person name="Barnes I."/>
            <person name="Buitendag C."/>
            <person name="Ceriani C."/>
            <person name="Del Mar Angel L."/>
            <person name="du Plessis D."/>
            <person name="Fuchs T."/>
            <person name="Gasser K."/>
            <person name="Kramer D."/>
            <person name="Li W."/>
            <person name="Munsamy K."/>
            <person name="Piso A."/>
            <person name="Price J.L."/>
            <person name="Sonnekus B."/>
            <person name="Thomas C."/>
            <person name="van der Nest A."/>
            <person name="van Dijk A."/>
            <person name="van Heerden A."/>
            <person name="van Vuuren N."/>
            <person name="Yilmaz N."/>
            <person name="Duong T.A."/>
            <person name="van der Merwe N.A."/>
            <person name="Wingfield M.J."/>
            <person name="Wingfield B.D."/>
        </authorList>
    </citation>
    <scope>NUCLEOTIDE SEQUENCE [LARGE SCALE GENOMIC DNA]</scope>
    <source>
        <strain evidence="7 8">CMW 18300</strain>
    </source>
</reference>
<protein>
    <recommendedName>
        <fullName evidence="9">Agmatinase</fullName>
    </recommendedName>
</protein>
<dbReference type="PROSITE" id="PS51409">
    <property type="entry name" value="ARGINASE_2"/>
    <property type="match status" value="1"/>
</dbReference>
<dbReference type="PANTHER" id="PTHR11358">
    <property type="entry name" value="ARGINASE/AGMATINASE"/>
    <property type="match status" value="1"/>
</dbReference>
<dbReference type="Proteomes" id="UP001583177">
    <property type="component" value="Unassembled WGS sequence"/>
</dbReference>
<evidence type="ECO:0008006" key="9">
    <source>
        <dbReference type="Google" id="ProtNLM"/>
    </source>
</evidence>
<evidence type="ECO:0000313" key="8">
    <source>
        <dbReference type="Proteomes" id="UP001583177"/>
    </source>
</evidence>
<evidence type="ECO:0000256" key="3">
    <source>
        <dbReference type="ARBA" id="ARBA00022801"/>
    </source>
</evidence>
<keyword evidence="8" id="KW-1185">Reference proteome</keyword>
<evidence type="ECO:0000313" key="7">
    <source>
        <dbReference type="EMBL" id="KAL1880663.1"/>
    </source>
</evidence>
<organism evidence="7 8">
    <name type="scientific">Diaporthe australafricana</name>
    <dbReference type="NCBI Taxonomy" id="127596"/>
    <lineage>
        <taxon>Eukaryota</taxon>
        <taxon>Fungi</taxon>
        <taxon>Dikarya</taxon>
        <taxon>Ascomycota</taxon>
        <taxon>Pezizomycotina</taxon>
        <taxon>Sordariomycetes</taxon>
        <taxon>Sordariomycetidae</taxon>
        <taxon>Diaporthales</taxon>
        <taxon>Diaporthaceae</taxon>
        <taxon>Diaporthe</taxon>
    </lineage>
</organism>